<evidence type="ECO:0000313" key="1">
    <source>
        <dbReference type="EMBL" id="MDQ0430475.1"/>
    </source>
</evidence>
<protein>
    <submittedName>
        <fullName evidence="1">Uncharacterized protein YjbI with pentapeptide repeats</fullName>
    </submittedName>
</protein>
<accession>A0ABU0GYP9</accession>
<gene>
    <name evidence="1" type="ORF">QOZ98_003332</name>
</gene>
<dbReference type="RefSeq" id="WP_308788418.1">
    <property type="nucleotide sequence ID" value="NZ_JAUSWB010000009.1"/>
</dbReference>
<proteinExistence type="predicted"/>
<evidence type="ECO:0000313" key="2">
    <source>
        <dbReference type="Proteomes" id="UP001241988"/>
    </source>
</evidence>
<comment type="caution">
    <text evidence="1">The sequence shown here is derived from an EMBL/GenBank/DDBJ whole genome shotgun (WGS) entry which is preliminary data.</text>
</comment>
<dbReference type="PANTHER" id="PTHR14136:SF37">
    <property type="entry name" value="PENTAPEPTIDE REPEAT-CONTAINING PROTEIN"/>
    <property type="match status" value="1"/>
</dbReference>
<dbReference type="EMBL" id="JAUSWB010000009">
    <property type="protein sequence ID" value="MDQ0430475.1"/>
    <property type="molecule type" value="Genomic_DNA"/>
</dbReference>
<dbReference type="Pfam" id="PF00805">
    <property type="entry name" value="Pentapeptide"/>
    <property type="match status" value="1"/>
</dbReference>
<dbReference type="InterPro" id="IPR001646">
    <property type="entry name" value="5peptide_repeat"/>
</dbReference>
<organism evidence="1 2">
    <name type="scientific">Planomicrobium stackebrandtii</name>
    <dbReference type="NCBI Taxonomy" id="253160"/>
    <lineage>
        <taxon>Bacteria</taxon>
        <taxon>Bacillati</taxon>
        <taxon>Bacillota</taxon>
        <taxon>Bacilli</taxon>
        <taxon>Bacillales</taxon>
        <taxon>Caryophanaceae</taxon>
        <taxon>Planomicrobium</taxon>
    </lineage>
</organism>
<dbReference type="Gene3D" id="2.160.20.80">
    <property type="entry name" value="E3 ubiquitin-protein ligase SopA"/>
    <property type="match status" value="1"/>
</dbReference>
<dbReference type="SUPFAM" id="SSF141571">
    <property type="entry name" value="Pentapeptide repeat-like"/>
    <property type="match status" value="1"/>
</dbReference>
<dbReference type="PANTHER" id="PTHR14136">
    <property type="entry name" value="BTB_POZ DOMAIN-CONTAINING PROTEIN KCTD9"/>
    <property type="match status" value="1"/>
</dbReference>
<reference evidence="1 2" key="1">
    <citation type="submission" date="2023-07" db="EMBL/GenBank/DDBJ databases">
        <title>Genomic Encyclopedia of Type Strains, Phase IV (KMG-IV): sequencing the most valuable type-strain genomes for metagenomic binning, comparative biology and taxonomic classification.</title>
        <authorList>
            <person name="Goeker M."/>
        </authorList>
    </citation>
    <scope>NUCLEOTIDE SEQUENCE [LARGE SCALE GENOMIC DNA]</scope>
    <source>
        <strain evidence="1 2">DSM 16419</strain>
    </source>
</reference>
<dbReference type="InterPro" id="IPR051082">
    <property type="entry name" value="Pentapeptide-BTB/POZ_domain"/>
</dbReference>
<sequence length="285" mass="31372">METNPGDAYDSTTFQADCANCFGLCCVALAFTASSDFPVDKAAGVPCKNLEDDFCCGIHRNLRLSGYSGCTVFDCLGAGQKVSQQTFGGISWKDRPQSAQQMFQVLPVMQQLHEMMLYLTQAIERHGKGELETELRKSRKAIYGLTLASAERLLAIDLHQYRVNINELLVQVSEEVRLKSGRFNKKMIRKKGPNYQGIDLMGATFQGKGMKGSLFRGTYLIGADLSRADLRNSDFIGADIRNADLSGADLSGSLYLTQMQLNSAKGNCSTKLPALLSRPAHWCKK</sequence>
<keyword evidence="2" id="KW-1185">Reference proteome</keyword>
<dbReference type="Proteomes" id="UP001241988">
    <property type="component" value="Unassembled WGS sequence"/>
</dbReference>
<name>A0ABU0GYP9_9BACL</name>